<sequence length="70" mass="7854">MSWDIVRAVVMGFRHDLPEWVRYPLLALGCTLLVHHGLGWLRERFGAPLERSGADHGSGEAVQESEADVR</sequence>
<accession>A0AB39SST5</accession>
<reference evidence="3" key="1">
    <citation type="submission" date="2024-07" db="EMBL/GenBank/DDBJ databases">
        <authorList>
            <person name="Yu S.T."/>
        </authorList>
    </citation>
    <scope>NUCLEOTIDE SEQUENCE</scope>
    <source>
        <strain evidence="3">R44</strain>
    </source>
</reference>
<feature type="region of interest" description="Disordered" evidence="1">
    <location>
        <begin position="51"/>
        <end position="70"/>
    </location>
</feature>
<evidence type="ECO:0000256" key="1">
    <source>
        <dbReference type="SAM" id="MobiDB-lite"/>
    </source>
</evidence>
<feature type="transmembrane region" description="Helical" evidence="2">
    <location>
        <begin position="20"/>
        <end position="41"/>
    </location>
</feature>
<organism evidence="3">
    <name type="scientific">Streptomyces sp. R44</name>
    <dbReference type="NCBI Taxonomy" id="3238633"/>
    <lineage>
        <taxon>Bacteria</taxon>
        <taxon>Bacillati</taxon>
        <taxon>Actinomycetota</taxon>
        <taxon>Actinomycetes</taxon>
        <taxon>Kitasatosporales</taxon>
        <taxon>Streptomycetaceae</taxon>
        <taxon>Streptomyces</taxon>
    </lineage>
</organism>
<protein>
    <submittedName>
        <fullName evidence="3">Uncharacterized protein</fullName>
    </submittedName>
</protein>
<keyword evidence="2" id="KW-0812">Transmembrane</keyword>
<dbReference type="RefSeq" id="WP_369143160.1">
    <property type="nucleotide sequence ID" value="NZ_CP163444.1"/>
</dbReference>
<gene>
    <name evidence="3" type="ORF">AB5J54_07790</name>
</gene>
<name>A0AB39SST5_9ACTN</name>
<evidence type="ECO:0000256" key="2">
    <source>
        <dbReference type="SAM" id="Phobius"/>
    </source>
</evidence>
<dbReference type="EMBL" id="CP163444">
    <property type="protein sequence ID" value="XDQ70426.1"/>
    <property type="molecule type" value="Genomic_DNA"/>
</dbReference>
<dbReference type="AlphaFoldDB" id="A0AB39SST5"/>
<evidence type="ECO:0000313" key="3">
    <source>
        <dbReference type="EMBL" id="XDQ70426.1"/>
    </source>
</evidence>
<proteinExistence type="predicted"/>
<keyword evidence="2" id="KW-0472">Membrane</keyword>
<keyword evidence="2" id="KW-1133">Transmembrane helix</keyword>